<dbReference type="RefSeq" id="WP_076165820.1">
    <property type="nucleotide sequence ID" value="NZ_MRTP01000001.1"/>
</dbReference>
<dbReference type="Pfam" id="PF13520">
    <property type="entry name" value="AA_permease_2"/>
    <property type="match status" value="1"/>
</dbReference>
<organism evidence="7 8">
    <name type="scientific">Paenibacillus rhizosphaerae</name>
    <dbReference type="NCBI Taxonomy" id="297318"/>
    <lineage>
        <taxon>Bacteria</taxon>
        <taxon>Bacillati</taxon>
        <taxon>Bacillota</taxon>
        <taxon>Bacilli</taxon>
        <taxon>Bacillales</taxon>
        <taxon>Paenibacillaceae</taxon>
        <taxon>Paenibacillus</taxon>
    </lineage>
</organism>
<evidence type="ECO:0000313" key="8">
    <source>
        <dbReference type="Proteomes" id="UP000187172"/>
    </source>
</evidence>
<comment type="caution">
    <text evidence="7">The sequence shown here is derived from an EMBL/GenBank/DDBJ whole genome shotgun (WGS) entry which is preliminary data.</text>
</comment>
<dbReference type="PANTHER" id="PTHR42770">
    <property type="entry name" value="AMINO ACID TRANSPORTER-RELATED"/>
    <property type="match status" value="1"/>
</dbReference>
<feature type="transmembrane region" description="Helical" evidence="6">
    <location>
        <begin position="44"/>
        <end position="63"/>
    </location>
</feature>
<dbReference type="Gene3D" id="1.20.1740.10">
    <property type="entry name" value="Amino acid/polyamine transporter I"/>
    <property type="match status" value="1"/>
</dbReference>
<feature type="transmembrane region" description="Helical" evidence="6">
    <location>
        <begin position="302"/>
        <end position="321"/>
    </location>
</feature>
<dbReference type="Proteomes" id="UP000187172">
    <property type="component" value="Unassembled WGS sequence"/>
</dbReference>
<reference evidence="7 8" key="1">
    <citation type="submission" date="2016-11" db="EMBL/GenBank/DDBJ databases">
        <title>Paenibacillus species isolates.</title>
        <authorList>
            <person name="Beno S.M."/>
        </authorList>
    </citation>
    <scope>NUCLEOTIDE SEQUENCE [LARGE SCALE GENOMIC DNA]</scope>
    <source>
        <strain evidence="7 8">FSL R5-0378</strain>
    </source>
</reference>
<feature type="transmembrane region" description="Helical" evidence="6">
    <location>
        <begin position="351"/>
        <end position="371"/>
    </location>
</feature>
<feature type="transmembrane region" description="Helical" evidence="6">
    <location>
        <begin position="141"/>
        <end position="160"/>
    </location>
</feature>
<evidence type="ECO:0000256" key="2">
    <source>
        <dbReference type="ARBA" id="ARBA00022475"/>
    </source>
</evidence>
<keyword evidence="3 6" id="KW-0812">Transmembrane</keyword>
<evidence type="ECO:0000256" key="6">
    <source>
        <dbReference type="SAM" id="Phobius"/>
    </source>
</evidence>
<keyword evidence="2" id="KW-1003">Cell membrane</keyword>
<evidence type="ECO:0000313" key="7">
    <source>
        <dbReference type="EMBL" id="OMF57675.1"/>
    </source>
</evidence>
<feature type="transmembrane region" description="Helical" evidence="6">
    <location>
        <begin position="417"/>
        <end position="435"/>
    </location>
</feature>
<comment type="subcellular location">
    <subcellularLocation>
        <location evidence="1">Cell membrane</location>
        <topology evidence="1">Multi-pass membrane protein</topology>
    </subcellularLocation>
</comment>
<evidence type="ECO:0000256" key="3">
    <source>
        <dbReference type="ARBA" id="ARBA00022692"/>
    </source>
</evidence>
<name>A0A1R1F0S2_9BACL</name>
<protein>
    <submittedName>
        <fullName evidence="7">Arginine:ornithine antiporter</fullName>
    </submittedName>
</protein>
<gene>
    <name evidence="7" type="ORF">BK138_03515</name>
</gene>
<evidence type="ECO:0000256" key="1">
    <source>
        <dbReference type="ARBA" id="ARBA00004651"/>
    </source>
</evidence>
<dbReference type="EMBL" id="MRTP01000001">
    <property type="protein sequence ID" value="OMF57675.1"/>
    <property type="molecule type" value="Genomic_DNA"/>
</dbReference>
<dbReference type="GO" id="GO:0022857">
    <property type="term" value="F:transmembrane transporter activity"/>
    <property type="evidence" value="ECO:0007669"/>
    <property type="project" value="InterPro"/>
</dbReference>
<dbReference type="STRING" id="297318.BK138_03515"/>
<dbReference type="AlphaFoldDB" id="A0A1R1F0S2"/>
<feature type="transmembrane region" description="Helical" evidence="6">
    <location>
        <begin position="213"/>
        <end position="233"/>
    </location>
</feature>
<dbReference type="InterPro" id="IPR050367">
    <property type="entry name" value="APC_superfamily"/>
</dbReference>
<evidence type="ECO:0000256" key="5">
    <source>
        <dbReference type="ARBA" id="ARBA00023136"/>
    </source>
</evidence>
<feature type="transmembrane region" description="Helical" evidence="6">
    <location>
        <begin position="172"/>
        <end position="193"/>
    </location>
</feature>
<feature type="transmembrane region" description="Helical" evidence="6">
    <location>
        <begin position="377"/>
        <end position="396"/>
    </location>
</feature>
<dbReference type="GO" id="GO:0005886">
    <property type="term" value="C:plasma membrane"/>
    <property type="evidence" value="ECO:0007669"/>
    <property type="project" value="UniProtKB-SubCell"/>
</dbReference>
<proteinExistence type="predicted"/>
<dbReference type="InterPro" id="IPR002293">
    <property type="entry name" value="AA/rel_permease1"/>
</dbReference>
<sequence length="469" mass="49894">MTRHKLGFWILTALVVGNMVGSGIFMLPRSLSEAASPAGVILAWLATGLGVLMLALVFGSLAVRKPELSGGPQIYAKELFREGSHGSRLAGFMSTWGYWVGNIAGFVAVITTFASYLSTFFPVLTSDKVWVDTGILTLKAGNVLTFIVCSLLLWGTHAICMKGMNGAGRLNFIATATKVVGFALFIIIALFAFQKSNIGPFLAPRTNDNGETLSLLSQVNAAAVGTLWAFIGVESAMVFAARARRKQDIRRATIAGLLISIVLYVGISILTMGLLTQDQLMASQNPLVDGITAVVGPIGGKLLAALGLISLLGSTIGWVLLSAEVPFQAAKLGVFLPSFSKENGKGMPKTSLWISNAVGQVLLLSTISGSISAAFDFIIYIATLAYLVPYLIASLYHIKLIWTGETFTARKERVTEGMIAGLAALYSLWVIIAGTADLKTFLLGIVLIVSGILFYPLLFKKGKVRGTSN</sequence>
<dbReference type="PANTHER" id="PTHR42770:SF14">
    <property type="entry name" value="ARGININE_ORNITHINE ANTIPORTER-RELATED"/>
    <property type="match status" value="1"/>
</dbReference>
<keyword evidence="5 6" id="KW-0472">Membrane</keyword>
<feature type="transmembrane region" description="Helical" evidence="6">
    <location>
        <begin position="254"/>
        <end position="275"/>
    </location>
</feature>
<feature type="transmembrane region" description="Helical" evidence="6">
    <location>
        <begin position="96"/>
        <end position="121"/>
    </location>
</feature>
<feature type="transmembrane region" description="Helical" evidence="6">
    <location>
        <begin position="441"/>
        <end position="459"/>
    </location>
</feature>
<keyword evidence="4 6" id="KW-1133">Transmembrane helix</keyword>
<evidence type="ECO:0000256" key="4">
    <source>
        <dbReference type="ARBA" id="ARBA00022989"/>
    </source>
</evidence>
<keyword evidence="8" id="KW-1185">Reference proteome</keyword>
<dbReference type="PIRSF" id="PIRSF006060">
    <property type="entry name" value="AA_transporter"/>
    <property type="match status" value="1"/>
</dbReference>
<accession>A0A1R1F0S2</accession>